<dbReference type="Pfam" id="PF02541">
    <property type="entry name" value="Ppx-GppA"/>
    <property type="match status" value="1"/>
</dbReference>
<dbReference type="EC" id="3.6.1.11" evidence="2"/>
<dbReference type="Gene3D" id="1.10.3210.10">
    <property type="entry name" value="Hypothetical protein af1432"/>
    <property type="match status" value="1"/>
</dbReference>
<reference evidence="6" key="1">
    <citation type="submission" date="2020-01" db="EMBL/GenBank/DDBJ databases">
        <authorList>
            <person name="Fang Y."/>
            <person name="Sun R."/>
            <person name="Nie L."/>
            <person name="He J."/>
            <person name="Hao L."/>
            <person name="Wang L."/>
            <person name="Su S."/>
            <person name="Lv E."/>
            <person name="Zhang Z."/>
            <person name="Xie R."/>
            <person name="Liu H."/>
        </authorList>
    </citation>
    <scope>NUCLEOTIDE SEQUENCE [LARGE SCALE GENOMIC DNA]</scope>
    <source>
        <strain evidence="6">XCT-53</strain>
    </source>
</reference>
<accession>A0A7X5F1A0</accession>
<name>A0A7X5F1A0_9HYPH</name>
<evidence type="ECO:0000256" key="1">
    <source>
        <dbReference type="ARBA" id="ARBA00007125"/>
    </source>
</evidence>
<dbReference type="GO" id="GO:0006793">
    <property type="term" value="P:phosphorus metabolic process"/>
    <property type="evidence" value="ECO:0007669"/>
    <property type="project" value="InterPro"/>
</dbReference>
<dbReference type="GO" id="GO:0004309">
    <property type="term" value="F:exopolyphosphatase activity"/>
    <property type="evidence" value="ECO:0007669"/>
    <property type="project" value="UniProtKB-EC"/>
</dbReference>
<dbReference type="PANTHER" id="PTHR30005:SF0">
    <property type="entry name" value="RETROGRADE REGULATION PROTEIN 2"/>
    <property type="match status" value="1"/>
</dbReference>
<dbReference type="PANTHER" id="PTHR30005">
    <property type="entry name" value="EXOPOLYPHOSPHATASE"/>
    <property type="match status" value="1"/>
</dbReference>
<dbReference type="EMBL" id="JAABLQ010000001">
    <property type="protein sequence ID" value="NBN77931.1"/>
    <property type="molecule type" value="Genomic_DNA"/>
</dbReference>
<dbReference type="CDD" id="cd24052">
    <property type="entry name" value="ASKHA_NBD_HpPPX-GppA-like"/>
    <property type="match status" value="1"/>
</dbReference>
<evidence type="ECO:0000256" key="2">
    <source>
        <dbReference type="ARBA" id="ARBA00012451"/>
    </source>
</evidence>
<dbReference type="Gene3D" id="3.30.420.40">
    <property type="match status" value="1"/>
</dbReference>
<sequence>MPPATSWSDRSVADRNAKHPPARGRLNGSGPIAVIDIGSNSVRLVVYEREARAPTILFNEKLLAGLGRGLATTGELMQEPVQAALAALHRFRCLCEHIGVQSIHVLATAAARDASNGPAFVAEVERVTGVPVRILNGSEEAYYSALGIVSGFWKPQGVVGDLGGGSLELVSIGPRGVGQGETFPLGGLRLQEASGGRIARAQKIVEDALATAKWPTRAARHTFYAVGGTWRSLGRLHLFEAGYPLHVMHNYEMPAEEAIEFCRMVSQRDVESLDYIESVSRQRRVLLPFGAVVMEKVLRAMKADRVVFSATGVREGLLYEMLPPALRKEDPLLSAARELAMLRARSPEHAEELITWTDRLYPVIGIEETDDERRLRHAACLLSDIGWRAHPDYRGEQSLNIISNAAFVGIDHPGRAFLSMAVFYRHAGLNDDALSPRLRELTPTRLKERARILGAALRVASLVSASMPGVLLETGFLLTEDELMLRLPARLAHMDGERLRKRVSQFGKLIGARGTVLPLP</sequence>
<comment type="caution">
    <text evidence="5">The sequence shown here is derived from an EMBL/GenBank/DDBJ whole genome shotgun (WGS) entry which is preliminary data.</text>
</comment>
<dbReference type="SUPFAM" id="SSF109604">
    <property type="entry name" value="HD-domain/PDEase-like"/>
    <property type="match status" value="1"/>
</dbReference>
<evidence type="ECO:0000313" key="6">
    <source>
        <dbReference type="Proteomes" id="UP000586722"/>
    </source>
</evidence>
<comment type="catalytic activity">
    <reaction evidence="4">
        <text>[phosphate](n) + H2O = [phosphate](n-1) + phosphate + H(+)</text>
        <dbReference type="Rhea" id="RHEA:21528"/>
        <dbReference type="Rhea" id="RHEA-COMP:9859"/>
        <dbReference type="Rhea" id="RHEA-COMP:14279"/>
        <dbReference type="ChEBI" id="CHEBI:15377"/>
        <dbReference type="ChEBI" id="CHEBI:15378"/>
        <dbReference type="ChEBI" id="CHEBI:16838"/>
        <dbReference type="ChEBI" id="CHEBI:43474"/>
        <dbReference type="EC" id="3.6.1.11"/>
    </reaction>
</comment>
<dbReference type="InterPro" id="IPR003695">
    <property type="entry name" value="Ppx_GppA_N"/>
</dbReference>
<evidence type="ECO:0000256" key="3">
    <source>
        <dbReference type="ARBA" id="ARBA00022801"/>
    </source>
</evidence>
<dbReference type="Proteomes" id="UP000586722">
    <property type="component" value="Unassembled WGS sequence"/>
</dbReference>
<comment type="similarity">
    <text evidence="1">Belongs to the GppA/Ppx family.</text>
</comment>
<dbReference type="InterPro" id="IPR050273">
    <property type="entry name" value="GppA/Ppx_hydrolase"/>
</dbReference>
<keyword evidence="3 5" id="KW-0378">Hydrolase</keyword>
<keyword evidence="6" id="KW-1185">Reference proteome</keyword>
<dbReference type="Pfam" id="PF21697">
    <property type="entry name" value="Ppx_C"/>
    <property type="match status" value="1"/>
</dbReference>
<evidence type="ECO:0000313" key="5">
    <source>
        <dbReference type="EMBL" id="NBN77931.1"/>
    </source>
</evidence>
<organism evidence="5 6">
    <name type="scientific">Pannonibacter tanglangensis</name>
    <dbReference type="NCBI Taxonomy" id="2750084"/>
    <lineage>
        <taxon>Bacteria</taxon>
        <taxon>Pseudomonadati</taxon>
        <taxon>Pseudomonadota</taxon>
        <taxon>Alphaproteobacteria</taxon>
        <taxon>Hyphomicrobiales</taxon>
        <taxon>Stappiaceae</taxon>
        <taxon>Pannonibacter</taxon>
    </lineage>
</organism>
<protein>
    <recommendedName>
        <fullName evidence="2">exopolyphosphatase</fullName>
        <ecNumber evidence="2">3.6.1.11</ecNumber>
    </recommendedName>
</protein>
<dbReference type="AlphaFoldDB" id="A0A7X5F1A0"/>
<dbReference type="InterPro" id="IPR048951">
    <property type="entry name" value="Ppx_C"/>
</dbReference>
<dbReference type="NCBIfam" id="TIGR03706">
    <property type="entry name" value="exo_poly_only"/>
    <property type="match status" value="1"/>
</dbReference>
<dbReference type="Gene3D" id="3.30.420.150">
    <property type="entry name" value="Exopolyphosphatase. Domain 2"/>
    <property type="match status" value="1"/>
</dbReference>
<dbReference type="InterPro" id="IPR043129">
    <property type="entry name" value="ATPase_NBD"/>
</dbReference>
<dbReference type="SUPFAM" id="SSF53067">
    <property type="entry name" value="Actin-like ATPase domain"/>
    <property type="match status" value="2"/>
</dbReference>
<gene>
    <name evidence="5" type="primary">ppx</name>
    <name evidence="5" type="ORF">GWI72_06570</name>
</gene>
<dbReference type="InterPro" id="IPR022371">
    <property type="entry name" value="Exopolyphosphatase"/>
</dbReference>
<evidence type="ECO:0000256" key="4">
    <source>
        <dbReference type="ARBA" id="ARBA00047607"/>
    </source>
</evidence>
<proteinExistence type="inferred from homology"/>